<dbReference type="EMBL" id="JASNVW010000001">
    <property type="protein sequence ID" value="MDK6027924.1"/>
    <property type="molecule type" value="Genomic_DNA"/>
</dbReference>
<protein>
    <recommendedName>
        <fullName evidence="3">DUF1616 domain-containing protein</fullName>
    </recommendedName>
</protein>
<gene>
    <name evidence="1" type="ORF">QPL79_00900</name>
</gene>
<evidence type="ECO:0000313" key="1">
    <source>
        <dbReference type="EMBL" id="MDK6027924.1"/>
    </source>
</evidence>
<evidence type="ECO:0008006" key="3">
    <source>
        <dbReference type="Google" id="ProtNLM"/>
    </source>
</evidence>
<dbReference type="Proteomes" id="UP001529235">
    <property type="component" value="Unassembled WGS sequence"/>
</dbReference>
<name>A0ABD4Z469_9CREN</name>
<sequence length="141" mass="16188">MLRPEITEPFVALSILNQDCKLGDYPRIVYPGMNLTLCIYVYNHKPYPILAQVRYKIGDASSLPSNTSPSFAQTIRIYQFVVNIENNVTRKVSIPITITSSQNKNATLIFELWIFDVDKRDWVYTGIWNSLHVQVVRAPIP</sequence>
<comment type="caution">
    <text evidence="1">The sequence shown here is derived from an EMBL/GenBank/DDBJ whole genome shotgun (WGS) entry which is preliminary data.</text>
</comment>
<accession>A0ABD4Z469</accession>
<keyword evidence="2" id="KW-1185">Reference proteome</keyword>
<dbReference type="RefSeq" id="WP_285272902.1">
    <property type="nucleotide sequence ID" value="NZ_JASNVW010000001.1"/>
</dbReference>
<proteinExistence type="predicted"/>
<dbReference type="AlphaFoldDB" id="A0ABD4Z469"/>
<organism evidence="1 2">
    <name type="scientific">Ignisphaera cupida</name>
    <dbReference type="NCBI Taxonomy" id="3050454"/>
    <lineage>
        <taxon>Archaea</taxon>
        <taxon>Thermoproteota</taxon>
        <taxon>Thermoprotei</taxon>
        <taxon>Desulfurococcales</taxon>
        <taxon>Desulfurococcaceae</taxon>
        <taxon>Ignisphaera</taxon>
    </lineage>
</organism>
<evidence type="ECO:0000313" key="2">
    <source>
        <dbReference type="Proteomes" id="UP001529235"/>
    </source>
</evidence>
<reference evidence="1 2" key="1">
    <citation type="submission" date="2023-05" db="EMBL/GenBank/DDBJ databases">
        <title>A new hyperthermophilic archaea 'Ignisphaera cupida' sp. nov. and description of the family 'Ignisphaeraceae' fam. nov.</title>
        <authorList>
            <person name="Podosokorskaya O.A."/>
            <person name="Elcheninov A.G."/>
            <person name="Klukina A."/>
            <person name="Merkel A.Y."/>
        </authorList>
    </citation>
    <scope>NUCLEOTIDE SEQUENCE [LARGE SCALE GENOMIC DNA]</scope>
    <source>
        <strain evidence="1 2">4213-co</strain>
    </source>
</reference>